<dbReference type="AlphaFoldDB" id="A0AA86JJ99"/>
<organism evidence="2 3">
    <name type="scientific">Limnobacter thiooxidans</name>
    <dbReference type="NCBI Taxonomy" id="131080"/>
    <lineage>
        <taxon>Bacteria</taxon>
        <taxon>Pseudomonadati</taxon>
        <taxon>Pseudomonadota</taxon>
        <taxon>Betaproteobacteria</taxon>
        <taxon>Burkholderiales</taxon>
        <taxon>Burkholderiaceae</taxon>
        <taxon>Limnobacter</taxon>
    </lineage>
</organism>
<dbReference type="Proteomes" id="UP001329151">
    <property type="component" value="Chromosome"/>
</dbReference>
<gene>
    <name evidence="2" type="ORF">RGQ30_09480</name>
</gene>
<evidence type="ECO:0008006" key="4">
    <source>
        <dbReference type="Google" id="ProtNLM"/>
    </source>
</evidence>
<name>A0AA86JJ99_9BURK</name>
<evidence type="ECO:0000313" key="2">
    <source>
        <dbReference type="EMBL" id="BET25447.1"/>
    </source>
</evidence>
<feature type="chain" id="PRO_5041720884" description="Lipoprotein" evidence="1">
    <location>
        <begin position="28"/>
        <end position="179"/>
    </location>
</feature>
<feature type="signal peptide" evidence="1">
    <location>
        <begin position="1"/>
        <end position="27"/>
    </location>
</feature>
<keyword evidence="3" id="KW-1185">Reference proteome</keyword>
<dbReference type="RefSeq" id="WP_130558076.1">
    <property type="nucleotide sequence ID" value="NZ_AP028947.1"/>
</dbReference>
<accession>A0AA86JJ99</accession>
<sequence>MRQLMRSFQRTALLSLAVVLTACSPPAPDSMEKMANGNIAEIRGLNTEQLTFVTRNRIVTLFATDAYNIMREMKRFYPQEFNSHPTLSVQAVTELKNQKGEVFQNQPLFTVHWRRPDLNQLDLDSKFSLDTEEILLYADRVESQSLVGDQVLIEHCTVTGNGEKRQRFCDQVLEGLFNK</sequence>
<keyword evidence="1" id="KW-0732">Signal</keyword>
<reference evidence="2 3" key="1">
    <citation type="submission" date="2023-10" db="EMBL/GenBank/DDBJ databases">
        <title>Complete Genome Sequence of Limnobacter thiooxidans CS-K2T, Isolated from freshwater lake sediments in Bavaria, Germany.</title>
        <authorList>
            <person name="Naruki M."/>
            <person name="Watanabe A."/>
            <person name="Warashina T."/>
            <person name="Morita T."/>
            <person name="Arakawa K."/>
        </authorList>
    </citation>
    <scope>NUCLEOTIDE SEQUENCE [LARGE SCALE GENOMIC DNA]</scope>
    <source>
        <strain evidence="2 3">CS-K2</strain>
    </source>
</reference>
<protein>
    <recommendedName>
        <fullName evidence="4">Lipoprotein</fullName>
    </recommendedName>
</protein>
<dbReference type="PROSITE" id="PS51257">
    <property type="entry name" value="PROKAR_LIPOPROTEIN"/>
    <property type="match status" value="1"/>
</dbReference>
<dbReference type="EMBL" id="AP028947">
    <property type="protein sequence ID" value="BET25447.1"/>
    <property type="molecule type" value="Genomic_DNA"/>
</dbReference>
<evidence type="ECO:0000313" key="3">
    <source>
        <dbReference type="Proteomes" id="UP001329151"/>
    </source>
</evidence>
<evidence type="ECO:0000256" key="1">
    <source>
        <dbReference type="SAM" id="SignalP"/>
    </source>
</evidence>
<proteinExistence type="predicted"/>
<dbReference type="KEGG" id="lto:RGQ30_09480"/>